<accession>A0A9X1FCT9</accession>
<organism evidence="1 2">
    <name type="scientific">Winogradskyella luteola</name>
    <dbReference type="NCBI Taxonomy" id="2828330"/>
    <lineage>
        <taxon>Bacteria</taxon>
        <taxon>Pseudomonadati</taxon>
        <taxon>Bacteroidota</taxon>
        <taxon>Flavobacteriia</taxon>
        <taxon>Flavobacteriales</taxon>
        <taxon>Flavobacteriaceae</taxon>
        <taxon>Winogradskyella</taxon>
    </lineage>
</organism>
<evidence type="ECO:0000313" key="1">
    <source>
        <dbReference type="EMBL" id="MBV7270733.1"/>
    </source>
</evidence>
<proteinExistence type="predicted"/>
<dbReference type="RefSeq" id="WP_218548008.1">
    <property type="nucleotide sequence ID" value="NZ_JAGSPD010000031.1"/>
</dbReference>
<dbReference type="EMBL" id="JAGSPD010000031">
    <property type="protein sequence ID" value="MBV7270733.1"/>
    <property type="molecule type" value="Genomic_DNA"/>
</dbReference>
<comment type="caution">
    <text evidence="1">The sequence shown here is derived from an EMBL/GenBank/DDBJ whole genome shotgun (WGS) entry which is preliminary data.</text>
</comment>
<reference evidence="1" key="1">
    <citation type="submission" date="2021-04" db="EMBL/GenBank/DDBJ databases">
        <authorList>
            <person name="Pira H."/>
            <person name="Risdian C."/>
            <person name="Wink J."/>
        </authorList>
    </citation>
    <scope>NUCLEOTIDE SEQUENCE</scope>
    <source>
        <strain evidence="1">WHY3</strain>
    </source>
</reference>
<evidence type="ECO:0000313" key="2">
    <source>
        <dbReference type="Proteomes" id="UP001138894"/>
    </source>
</evidence>
<dbReference type="AlphaFoldDB" id="A0A9X1FCT9"/>
<protein>
    <submittedName>
        <fullName evidence="1">Uncharacterized protein</fullName>
    </submittedName>
</protein>
<name>A0A9X1FCT9_9FLAO</name>
<keyword evidence="2" id="KW-1185">Reference proteome</keyword>
<dbReference type="Proteomes" id="UP001138894">
    <property type="component" value="Unassembled WGS sequence"/>
</dbReference>
<gene>
    <name evidence="1" type="ORF">KCG49_16235</name>
</gene>
<sequence length="293" mass="33767">MGPAHRNRFPCTCHTNYKKSKKQVEAFINGYNEHVNDEFDGLVPAQMHTLLYDTFGERSILKLKKLSETQYGTVPILNQVKYLANSILNKKEVTLTKTGALPTKIVFDVYENGGLKEEHIEQGYVKLRKEADSISVQLSNILLQLTGIVKKRSNKLSITKKGISLINDNDRLLPLLIKTFCTKFNWAYFDRYKDEKWGQVGFGFSLVLLSRYGGIRRKDTFYAEKYYTAFPRLLDLHPYNRYVESSAFGAYGLRTFKKILTVFGLVDYERTDLLGPHHVVKTELFDALIELKI</sequence>